<evidence type="ECO:0000259" key="11">
    <source>
        <dbReference type="Pfam" id="PF07715"/>
    </source>
</evidence>
<dbReference type="PANTHER" id="PTHR30069">
    <property type="entry name" value="TONB-DEPENDENT OUTER MEMBRANE RECEPTOR"/>
    <property type="match status" value="1"/>
</dbReference>
<evidence type="ECO:0000256" key="7">
    <source>
        <dbReference type="ARBA" id="ARBA00023237"/>
    </source>
</evidence>
<keyword evidence="4 8" id="KW-0812">Transmembrane</keyword>
<dbReference type="RefSeq" id="WP_237378740.1">
    <property type="nucleotide sequence ID" value="NZ_CP071793.1"/>
</dbReference>
<dbReference type="GO" id="GO:0009279">
    <property type="term" value="C:cell outer membrane"/>
    <property type="evidence" value="ECO:0007669"/>
    <property type="project" value="UniProtKB-SubCell"/>
</dbReference>
<protein>
    <submittedName>
        <fullName evidence="12">TonB-dependent receptor</fullName>
    </submittedName>
</protein>
<dbReference type="GO" id="GO:0015344">
    <property type="term" value="F:siderophore uptake transmembrane transporter activity"/>
    <property type="evidence" value="ECO:0007669"/>
    <property type="project" value="TreeGrafter"/>
</dbReference>
<organism evidence="12 13">
    <name type="scientific">Sulfidibacter corallicola</name>
    <dbReference type="NCBI Taxonomy" id="2818388"/>
    <lineage>
        <taxon>Bacteria</taxon>
        <taxon>Pseudomonadati</taxon>
        <taxon>Acidobacteriota</taxon>
        <taxon>Holophagae</taxon>
        <taxon>Acanthopleuribacterales</taxon>
        <taxon>Acanthopleuribacteraceae</taxon>
        <taxon>Sulfidibacter</taxon>
    </lineage>
</organism>
<name>A0A8A4THX4_SULCO</name>
<dbReference type="PANTHER" id="PTHR30069:SF36">
    <property type="entry name" value="BLL6948 PROTEIN"/>
    <property type="match status" value="1"/>
</dbReference>
<dbReference type="KEGG" id="scor:J3U87_26220"/>
<dbReference type="InterPro" id="IPR000531">
    <property type="entry name" value="Beta-barrel_TonB"/>
</dbReference>
<dbReference type="AlphaFoldDB" id="A0A8A4THX4"/>
<keyword evidence="13" id="KW-1185">Reference proteome</keyword>
<accession>A0A8A4THX4</accession>
<dbReference type="PROSITE" id="PS52016">
    <property type="entry name" value="TONB_DEPENDENT_REC_3"/>
    <property type="match status" value="1"/>
</dbReference>
<dbReference type="Proteomes" id="UP000663929">
    <property type="component" value="Chromosome"/>
</dbReference>
<dbReference type="InterPro" id="IPR039426">
    <property type="entry name" value="TonB-dep_rcpt-like"/>
</dbReference>
<comment type="subcellular location">
    <subcellularLocation>
        <location evidence="1 8">Cell outer membrane</location>
        <topology evidence="1 8">Multi-pass membrane protein</topology>
    </subcellularLocation>
</comment>
<dbReference type="InterPro" id="IPR037066">
    <property type="entry name" value="Plug_dom_sf"/>
</dbReference>
<evidence type="ECO:0000256" key="6">
    <source>
        <dbReference type="ARBA" id="ARBA00023136"/>
    </source>
</evidence>
<keyword evidence="12" id="KW-0675">Receptor</keyword>
<dbReference type="Pfam" id="PF00593">
    <property type="entry name" value="TonB_dep_Rec_b-barrel"/>
    <property type="match status" value="1"/>
</dbReference>
<dbReference type="InterPro" id="IPR012910">
    <property type="entry name" value="Plug_dom"/>
</dbReference>
<proteinExistence type="inferred from homology"/>
<dbReference type="Pfam" id="PF07715">
    <property type="entry name" value="Plug"/>
    <property type="match status" value="1"/>
</dbReference>
<evidence type="ECO:0000256" key="3">
    <source>
        <dbReference type="ARBA" id="ARBA00022452"/>
    </source>
</evidence>
<dbReference type="Gene3D" id="2.170.130.10">
    <property type="entry name" value="TonB-dependent receptor, plug domain"/>
    <property type="match status" value="1"/>
</dbReference>
<keyword evidence="7 8" id="KW-0998">Cell outer membrane</keyword>
<dbReference type="EMBL" id="CP071793">
    <property type="protein sequence ID" value="QTD49097.1"/>
    <property type="molecule type" value="Genomic_DNA"/>
</dbReference>
<keyword evidence="3 8" id="KW-1134">Transmembrane beta strand</keyword>
<feature type="domain" description="TonB-dependent receptor plug" evidence="11">
    <location>
        <begin position="63"/>
        <end position="164"/>
    </location>
</feature>
<dbReference type="InterPro" id="IPR036942">
    <property type="entry name" value="Beta-barrel_TonB_sf"/>
</dbReference>
<keyword evidence="2 8" id="KW-0813">Transport</keyword>
<reference evidence="12" key="1">
    <citation type="submission" date="2021-03" db="EMBL/GenBank/DDBJ databases">
        <title>Acanthopleuribacteraceae sp. M133.</title>
        <authorList>
            <person name="Wang G."/>
        </authorList>
    </citation>
    <scope>NUCLEOTIDE SEQUENCE</scope>
    <source>
        <strain evidence="12">M133</strain>
    </source>
</reference>
<comment type="similarity">
    <text evidence="8 9">Belongs to the TonB-dependent receptor family.</text>
</comment>
<evidence type="ECO:0000256" key="9">
    <source>
        <dbReference type="RuleBase" id="RU003357"/>
    </source>
</evidence>
<evidence type="ECO:0000256" key="1">
    <source>
        <dbReference type="ARBA" id="ARBA00004571"/>
    </source>
</evidence>
<evidence type="ECO:0000313" key="13">
    <source>
        <dbReference type="Proteomes" id="UP000663929"/>
    </source>
</evidence>
<evidence type="ECO:0000256" key="5">
    <source>
        <dbReference type="ARBA" id="ARBA00023077"/>
    </source>
</evidence>
<evidence type="ECO:0000256" key="8">
    <source>
        <dbReference type="PROSITE-ProRule" id="PRU01360"/>
    </source>
</evidence>
<evidence type="ECO:0000313" key="12">
    <source>
        <dbReference type="EMBL" id="QTD49097.1"/>
    </source>
</evidence>
<gene>
    <name evidence="12" type="ORF">J3U87_26220</name>
</gene>
<dbReference type="GO" id="GO:0044718">
    <property type="term" value="P:siderophore transmembrane transport"/>
    <property type="evidence" value="ECO:0007669"/>
    <property type="project" value="TreeGrafter"/>
</dbReference>
<keyword evidence="6 8" id="KW-0472">Membrane</keyword>
<feature type="domain" description="TonB-dependent receptor-like beta-barrel" evidence="10">
    <location>
        <begin position="238"/>
        <end position="647"/>
    </location>
</feature>
<evidence type="ECO:0000256" key="2">
    <source>
        <dbReference type="ARBA" id="ARBA00022448"/>
    </source>
</evidence>
<evidence type="ECO:0000256" key="4">
    <source>
        <dbReference type="ARBA" id="ARBA00022692"/>
    </source>
</evidence>
<sequence length="692" mass="76861">MSKLERVLGLIALICIPLWGSETPEPAEDLTSKPETVYEEVQVRHRADDQAGIADSAAEGATGQADLARRPILRPGELLETAPGMIITQHSGSGKANQYFVRGFNLDHGTDFSVSLDHMQVNMPTHGHGQGYADLNFLIPELVERVRYRKGPYYADLGDFSSAGSAQIDYQDRLADSSLSLRAGNNGFGRLLWAQSTELAHDHNFLSAVEFGRHDGPWLRGDDAKKLNGVLRLSQGDAADGYSLTLMGYDNTWLATDQIPQRAVDTGLIDRYGLADPDLGGDSSRFSLSYSRHRADRDSRSEWFANVAAYDLTLFSNFTYLLENPEQGDEFEQADDRVIGGLGYKHSRQHTWLGRDMNTEAGISLRFDRIDNGLYGSQGRLRHQTIREDRVAQYAGGLYLRNQIRWNDRFRTIAGLRGDYVSADVTARWAANSDQVDDFILSPKFSAAFLVAPGTEIFVNSGYGFHSNDARGMTIRIDPVGGEEVGRVPPLSRSRGIDVGISSGRIKGLQTSLTGFWLKQDSELVFVGDGGGTEAGRPSRRTGIEWANHLTIASWAFDLDFTWSHARFIDEDPAGDYIPGSVSRTLAAGVVYQTERGLSGGLRLRHFSGLPLIEDNSVRGMATTLVNGSLHYDFGRRIEVGVEVFNLLDEDDRDIQYYYASRLAGEPAQGIEDVHYHPVEDRNVRLVFQWRY</sequence>
<evidence type="ECO:0000259" key="10">
    <source>
        <dbReference type="Pfam" id="PF00593"/>
    </source>
</evidence>
<keyword evidence="5 9" id="KW-0798">TonB box</keyword>
<dbReference type="SUPFAM" id="SSF56935">
    <property type="entry name" value="Porins"/>
    <property type="match status" value="1"/>
</dbReference>
<dbReference type="Gene3D" id="2.40.170.20">
    <property type="entry name" value="TonB-dependent receptor, beta-barrel domain"/>
    <property type="match status" value="1"/>
</dbReference>